<proteinExistence type="predicted"/>
<accession>A0AAD8S3Z4</accession>
<dbReference type="PANTHER" id="PTHR47150">
    <property type="entry name" value="OS12G0169200 PROTEIN"/>
    <property type="match status" value="1"/>
</dbReference>
<organism evidence="1 2">
    <name type="scientific">Lolium multiflorum</name>
    <name type="common">Italian ryegrass</name>
    <name type="synonym">Lolium perenne subsp. multiflorum</name>
    <dbReference type="NCBI Taxonomy" id="4521"/>
    <lineage>
        <taxon>Eukaryota</taxon>
        <taxon>Viridiplantae</taxon>
        <taxon>Streptophyta</taxon>
        <taxon>Embryophyta</taxon>
        <taxon>Tracheophyta</taxon>
        <taxon>Spermatophyta</taxon>
        <taxon>Magnoliopsida</taxon>
        <taxon>Liliopsida</taxon>
        <taxon>Poales</taxon>
        <taxon>Poaceae</taxon>
        <taxon>BOP clade</taxon>
        <taxon>Pooideae</taxon>
        <taxon>Poodae</taxon>
        <taxon>Poeae</taxon>
        <taxon>Poeae Chloroplast Group 2 (Poeae type)</taxon>
        <taxon>Loliodinae</taxon>
        <taxon>Loliinae</taxon>
        <taxon>Lolium</taxon>
    </lineage>
</organism>
<gene>
    <name evidence="1" type="ORF">QYE76_063126</name>
</gene>
<dbReference type="EMBL" id="JAUUTY010000004">
    <property type="protein sequence ID" value="KAK1645321.1"/>
    <property type="molecule type" value="Genomic_DNA"/>
</dbReference>
<evidence type="ECO:0000313" key="2">
    <source>
        <dbReference type="Proteomes" id="UP001231189"/>
    </source>
</evidence>
<reference evidence="1" key="1">
    <citation type="submission" date="2023-07" db="EMBL/GenBank/DDBJ databases">
        <title>A chromosome-level genome assembly of Lolium multiflorum.</title>
        <authorList>
            <person name="Chen Y."/>
            <person name="Copetti D."/>
            <person name="Kolliker R."/>
            <person name="Studer B."/>
        </authorList>
    </citation>
    <scope>NUCLEOTIDE SEQUENCE</scope>
    <source>
        <strain evidence="1">02402/16</strain>
        <tissue evidence="1">Leaf</tissue>
    </source>
</reference>
<comment type="caution">
    <text evidence="1">The sequence shown here is derived from an EMBL/GenBank/DDBJ whole genome shotgun (WGS) entry which is preliminary data.</text>
</comment>
<dbReference type="Proteomes" id="UP001231189">
    <property type="component" value="Unassembled WGS sequence"/>
</dbReference>
<dbReference type="PANTHER" id="PTHR47150:SF5">
    <property type="entry name" value="OS07G0546750 PROTEIN"/>
    <property type="match status" value="1"/>
</dbReference>
<sequence length="153" mass="17201">MDSDEEEEQMFVELMQEEMAAAAQDEEHMMILGCLASMYADWQLVDVVGRHQKCTVAMRMLAYGAPGDTADDYLRMAESTALDCFYRFCRAVIAVFGDYYLRSPTVEDTERILATNEARGFPGCLEALTACIGNGRTVRLRGRECTRVTKKAL</sequence>
<evidence type="ECO:0000313" key="1">
    <source>
        <dbReference type="EMBL" id="KAK1645321.1"/>
    </source>
</evidence>
<name>A0AAD8S3Z4_LOLMU</name>
<dbReference type="AlphaFoldDB" id="A0AAD8S3Z4"/>
<keyword evidence="2" id="KW-1185">Reference proteome</keyword>
<protein>
    <submittedName>
        <fullName evidence="1">Uncharacterized protein</fullName>
    </submittedName>
</protein>